<evidence type="ECO:0000256" key="2">
    <source>
        <dbReference type="HAMAP-Rule" id="MF_00518"/>
    </source>
</evidence>
<comment type="function">
    <text evidence="2">An aminoacyl-tRNA editing enzyme that deacylates mischarged D-aminoacyl-tRNAs. Also deacylates mischarged glycyl-tRNA(Ala), protecting cells against glycine mischarging by AlaRS. Acts via tRNA-based rather than protein-based catalysis; rejects L-amino acids rather than detecting D-amino acids in the active site. By recycling D-aminoacyl-tRNA to D-amino acids and free tRNA molecules, this enzyme counteracts the toxicity associated with the formation of D-aminoacyl-tRNA entities in vivo and helps enforce protein L-homochirality.</text>
</comment>
<dbReference type="GO" id="GO:0051500">
    <property type="term" value="F:D-tyrosyl-tRNA(Tyr) deacylase activity"/>
    <property type="evidence" value="ECO:0007669"/>
    <property type="project" value="TreeGrafter"/>
</dbReference>
<name>A0A1M6D491_9FIRM</name>
<dbReference type="OrthoDB" id="9801395at2"/>
<dbReference type="STRING" id="1121476.SAMN02745751_00778"/>
<organism evidence="3 4">
    <name type="scientific">Dethiosulfatibacter aminovorans DSM 17477</name>
    <dbReference type="NCBI Taxonomy" id="1121476"/>
    <lineage>
        <taxon>Bacteria</taxon>
        <taxon>Bacillati</taxon>
        <taxon>Bacillota</taxon>
        <taxon>Tissierellia</taxon>
        <taxon>Dethiosulfatibacter</taxon>
    </lineage>
</organism>
<dbReference type="EMBL" id="FQZL01000006">
    <property type="protein sequence ID" value="SHI68092.1"/>
    <property type="molecule type" value="Genomic_DNA"/>
</dbReference>
<feature type="short sequence motif" description="Gly-cisPro motif, important for rejection of L-amino acids" evidence="2">
    <location>
        <begin position="137"/>
        <end position="138"/>
    </location>
</feature>
<dbReference type="GO" id="GO:0000049">
    <property type="term" value="F:tRNA binding"/>
    <property type="evidence" value="ECO:0007669"/>
    <property type="project" value="UniProtKB-UniRule"/>
</dbReference>
<dbReference type="SUPFAM" id="SSF69500">
    <property type="entry name" value="DTD-like"/>
    <property type="match status" value="1"/>
</dbReference>
<dbReference type="GO" id="GO:0019478">
    <property type="term" value="P:D-amino acid catabolic process"/>
    <property type="evidence" value="ECO:0007669"/>
    <property type="project" value="UniProtKB-UniRule"/>
</dbReference>
<comment type="catalytic activity">
    <reaction evidence="2">
        <text>a D-aminoacyl-tRNA + H2O = a tRNA + a D-alpha-amino acid + H(+)</text>
        <dbReference type="Rhea" id="RHEA:13953"/>
        <dbReference type="Rhea" id="RHEA-COMP:10123"/>
        <dbReference type="Rhea" id="RHEA-COMP:10124"/>
        <dbReference type="ChEBI" id="CHEBI:15377"/>
        <dbReference type="ChEBI" id="CHEBI:15378"/>
        <dbReference type="ChEBI" id="CHEBI:59871"/>
        <dbReference type="ChEBI" id="CHEBI:78442"/>
        <dbReference type="ChEBI" id="CHEBI:79333"/>
        <dbReference type="EC" id="3.1.1.96"/>
    </reaction>
</comment>
<gene>
    <name evidence="2" type="primary">dtd</name>
    <name evidence="3" type="ORF">SAMN02745751_00778</name>
</gene>
<proteinExistence type="inferred from homology"/>
<dbReference type="InterPro" id="IPR023509">
    <property type="entry name" value="DTD-like_sf"/>
</dbReference>
<keyword evidence="2" id="KW-0378">Hydrolase</keyword>
<dbReference type="FunFam" id="3.50.80.10:FF:000001">
    <property type="entry name" value="D-aminoacyl-tRNA deacylase"/>
    <property type="match status" value="1"/>
</dbReference>
<dbReference type="Gene3D" id="3.50.80.10">
    <property type="entry name" value="D-tyrosyl-tRNA(Tyr) deacylase"/>
    <property type="match status" value="1"/>
</dbReference>
<comment type="catalytic activity">
    <reaction evidence="2">
        <text>glycyl-tRNA(Ala) + H2O = tRNA(Ala) + glycine + H(+)</text>
        <dbReference type="Rhea" id="RHEA:53744"/>
        <dbReference type="Rhea" id="RHEA-COMP:9657"/>
        <dbReference type="Rhea" id="RHEA-COMP:13640"/>
        <dbReference type="ChEBI" id="CHEBI:15377"/>
        <dbReference type="ChEBI" id="CHEBI:15378"/>
        <dbReference type="ChEBI" id="CHEBI:57305"/>
        <dbReference type="ChEBI" id="CHEBI:78442"/>
        <dbReference type="ChEBI" id="CHEBI:78522"/>
    </reaction>
</comment>
<keyword evidence="2" id="KW-0694">RNA-binding</keyword>
<dbReference type="NCBIfam" id="TIGR00256">
    <property type="entry name" value="D-aminoacyl-tRNA deacylase"/>
    <property type="match status" value="1"/>
</dbReference>
<keyword evidence="2" id="KW-0820">tRNA-binding</keyword>
<dbReference type="CDD" id="cd00563">
    <property type="entry name" value="Dtyr_deacylase"/>
    <property type="match status" value="1"/>
</dbReference>
<sequence length="149" mass="16579">MRAVIQRVKEAEVRVDDSVTGKINKGLLVFLGVAEDDTDKDLSYMIDKSLNLRIFEDDQGKMNLSLKDIEGEMLVISQFTIMGDARKGRRPSFTGAGNPVKAEAYYNEFIEQIKCTDIKVESGVFAADMDIELINDGPVTILLDSTKLL</sequence>
<keyword evidence="4" id="KW-1185">Reference proteome</keyword>
<dbReference type="RefSeq" id="WP_073047466.1">
    <property type="nucleotide sequence ID" value="NZ_FQZL01000006.1"/>
</dbReference>
<evidence type="ECO:0000256" key="1">
    <source>
        <dbReference type="ARBA" id="ARBA00009673"/>
    </source>
</evidence>
<protein>
    <recommendedName>
        <fullName evidence="2">D-aminoacyl-tRNA deacylase</fullName>
        <shortName evidence="2">DTD</shortName>
        <ecNumber evidence="2">3.1.1.96</ecNumber>
    </recommendedName>
    <alternativeName>
        <fullName evidence="2">Gly-tRNA(Ala) deacylase</fullName>
        <ecNumber evidence="2">3.1.1.-</ecNumber>
    </alternativeName>
</protein>
<dbReference type="EC" id="3.1.1.96" evidence="2"/>
<comment type="subunit">
    <text evidence="2">Homodimer.</text>
</comment>
<dbReference type="EC" id="3.1.1.-" evidence="2"/>
<comment type="subcellular location">
    <subcellularLocation>
        <location evidence="2">Cytoplasm</location>
    </subcellularLocation>
</comment>
<dbReference type="AlphaFoldDB" id="A0A1M6D491"/>
<reference evidence="3 4" key="1">
    <citation type="submission" date="2016-11" db="EMBL/GenBank/DDBJ databases">
        <authorList>
            <person name="Jaros S."/>
            <person name="Januszkiewicz K."/>
            <person name="Wedrychowicz H."/>
        </authorList>
    </citation>
    <scope>NUCLEOTIDE SEQUENCE [LARGE SCALE GENOMIC DNA]</scope>
    <source>
        <strain evidence="3 4">DSM 17477</strain>
    </source>
</reference>
<dbReference type="GO" id="GO:0043908">
    <property type="term" value="F:Ser(Gly)-tRNA(Ala) hydrolase activity"/>
    <property type="evidence" value="ECO:0007669"/>
    <property type="project" value="UniProtKB-UniRule"/>
</dbReference>
<evidence type="ECO:0000313" key="3">
    <source>
        <dbReference type="EMBL" id="SHI68092.1"/>
    </source>
</evidence>
<dbReference type="Proteomes" id="UP000184052">
    <property type="component" value="Unassembled WGS sequence"/>
</dbReference>
<dbReference type="GO" id="GO:0106026">
    <property type="term" value="F:Gly-tRNA(Ala) deacylase activity"/>
    <property type="evidence" value="ECO:0007669"/>
    <property type="project" value="UniProtKB-UniRule"/>
</dbReference>
<comment type="similarity">
    <text evidence="1 2">Belongs to the DTD family.</text>
</comment>
<comment type="domain">
    <text evidence="2">A Gly-cisPro motif from one monomer fits into the active site of the other monomer to allow specific chiral rejection of L-amino acids.</text>
</comment>
<accession>A0A1M6D491</accession>
<keyword evidence="2" id="KW-0963">Cytoplasm</keyword>
<dbReference type="InterPro" id="IPR003732">
    <property type="entry name" value="Daa-tRNA_deacyls_DTD"/>
</dbReference>
<dbReference type="Pfam" id="PF02580">
    <property type="entry name" value="Tyr_Deacylase"/>
    <property type="match status" value="1"/>
</dbReference>
<dbReference type="GO" id="GO:0005737">
    <property type="term" value="C:cytoplasm"/>
    <property type="evidence" value="ECO:0007669"/>
    <property type="project" value="UniProtKB-SubCell"/>
</dbReference>
<dbReference type="PANTHER" id="PTHR10472">
    <property type="entry name" value="D-TYROSYL-TRNA TYR DEACYLASE"/>
    <property type="match status" value="1"/>
</dbReference>
<dbReference type="PANTHER" id="PTHR10472:SF5">
    <property type="entry name" value="D-AMINOACYL-TRNA DEACYLASE 1"/>
    <property type="match status" value="1"/>
</dbReference>
<evidence type="ECO:0000313" key="4">
    <source>
        <dbReference type="Proteomes" id="UP000184052"/>
    </source>
</evidence>
<dbReference type="HAMAP" id="MF_00518">
    <property type="entry name" value="Deacylase_Dtd"/>
    <property type="match status" value="1"/>
</dbReference>